<dbReference type="GO" id="GO:0019825">
    <property type="term" value="F:oxygen binding"/>
    <property type="evidence" value="ECO:0007669"/>
    <property type="project" value="InterPro"/>
</dbReference>
<proteinExistence type="predicted"/>
<dbReference type="Gene3D" id="1.10.490.10">
    <property type="entry name" value="Globins"/>
    <property type="match status" value="1"/>
</dbReference>
<dbReference type="CDD" id="cd01068">
    <property type="entry name" value="globin_sensor"/>
    <property type="match status" value="1"/>
</dbReference>
<gene>
    <name evidence="10" type="ORF">SKTS_23560</name>
</gene>
<reference evidence="11" key="1">
    <citation type="submission" date="2020-03" db="EMBL/GenBank/DDBJ databases">
        <title>Complete genome sequence of sulfur-oxidizing bacterium skT11.</title>
        <authorList>
            <person name="Kanda M."/>
            <person name="Kojima H."/>
            <person name="Fukui M."/>
        </authorList>
    </citation>
    <scope>NUCLEOTIDE SEQUENCE [LARGE SCALE GENOMIC DNA]</scope>
    <source>
        <strain evidence="11">skT11</strain>
    </source>
</reference>
<evidence type="ECO:0000256" key="6">
    <source>
        <dbReference type="ARBA" id="ARBA00023012"/>
    </source>
</evidence>
<dbReference type="InterPro" id="IPR039379">
    <property type="entry name" value="Protoglobin_sensor_dom"/>
</dbReference>
<dbReference type="Gene3D" id="1.10.287.130">
    <property type="match status" value="1"/>
</dbReference>
<dbReference type="InterPro" id="IPR036097">
    <property type="entry name" value="HisK_dim/P_sf"/>
</dbReference>
<comment type="function">
    <text evidence="7">Member of the two-component regulatory system BvgS/BvgA. Phosphorylates BvgA via a four-step phosphorelay in response to environmental signals.</text>
</comment>
<dbReference type="Pfam" id="PF11563">
    <property type="entry name" value="Protoglobin"/>
    <property type="match status" value="1"/>
</dbReference>
<dbReference type="KEGG" id="slac:SKTS_23560"/>
<dbReference type="CDD" id="cd16922">
    <property type="entry name" value="HATPase_EvgS-ArcB-TorS-like"/>
    <property type="match status" value="1"/>
</dbReference>
<keyword evidence="4" id="KW-0808">Transferase</keyword>
<dbReference type="InterPro" id="IPR004358">
    <property type="entry name" value="Sig_transdc_His_kin-like_C"/>
</dbReference>
<organism evidence="10 11">
    <name type="scientific">Sulfurimicrobium lacus</name>
    <dbReference type="NCBI Taxonomy" id="2715678"/>
    <lineage>
        <taxon>Bacteria</taxon>
        <taxon>Pseudomonadati</taxon>
        <taxon>Pseudomonadota</taxon>
        <taxon>Betaproteobacteria</taxon>
        <taxon>Nitrosomonadales</taxon>
        <taxon>Sulfuricellaceae</taxon>
        <taxon>Sulfurimicrobium</taxon>
    </lineage>
</organism>
<dbReference type="SUPFAM" id="SSF46458">
    <property type="entry name" value="Globin-like"/>
    <property type="match status" value="1"/>
</dbReference>
<dbReference type="RefSeq" id="WP_173065137.1">
    <property type="nucleotide sequence ID" value="NZ_AP022853.1"/>
</dbReference>
<dbReference type="PANTHER" id="PTHR43047:SF72">
    <property type="entry name" value="OSMOSENSING HISTIDINE PROTEIN KINASE SLN1"/>
    <property type="match status" value="1"/>
</dbReference>
<dbReference type="InterPro" id="IPR003594">
    <property type="entry name" value="HATPase_dom"/>
</dbReference>
<dbReference type="SUPFAM" id="SSF47384">
    <property type="entry name" value="Homodimeric domain of signal transducing histidine kinase"/>
    <property type="match status" value="1"/>
</dbReference>
<dbReference type="SUPFAM" id="SSF55874">
    <property type="entry name" value="ATPase domain of HSP90 chaperone/DNA topoisomerase II/histidine kinase"/>
    <property type="match status" value="1"/>
</dbReference>
<dbReference type="Pfam" id="PF02518">
    <property type="entry name" value="HATPase_c"/>
    <property type="match status" value="1"/>
</dbReference>
<dbReference type="GO" id="GO:0005886">
    <property type="term" value="C:plasma membrane"/>
    <property type="evidence" value="ECO:0007669"/>
    <property type="project" value="TreeGrafter"/>
</dbReference>
<evidence type="ECO:0000256" key="7">
    <source>
        <dbReference type="ARBA" id="ARBA00058004"/>
    </source>
</evidence>
<dbReference type="SMART" id="SM00388">
    <property type="entry name" value="HisKA"/>
    <property type="match status" value="1"/>
</dbReference>
<evidence type="ECO:0000256" key="1">
    <source>
        <dbReference type="ARBA" id="ARBA00000085"/>
    </source>
</evidence>
<evidence type="ECO:0000256" key="5">
    <source>
        <dbReference type="ARBA" id="ARBA00022777"/>
    </source>
</evidence>
<dbReference type="EC" id="2.7.13.3" evidence="2"/>
<name>A0A6F8VDQ1_9PROT</name>
<dbReference type="InterPro" id="IPR003661">
    <property type="entry name" value="HisK_dim/P_dom"/>
</dbReference>
<dbReference type="Pfam" id="PF00512">
    <property type="entry name" value="HisKA"/>
    <property type="match status" value="1"/>
</dbReference>
<evidence type="ECO:0000313" key="10">
    <source>
        <dbReference type="EMBL" id="BCB27470.1"/>
    </source>
</evidence>
<keyword evidence="3" id="KW-0597">Phosphoprotein</keyword>
<keyword evidence="6" id="KW-0902">Two-component regulatory system</keyword>
<accession>A0A6F8VDQ1</accession>
<dbReference type="Proteomes" id="UP000502260">
    <property type="component" value="Chromosome"/>
</dbReference>
<dbReference type="FunFam" id="3.30.565.10:FF:000010">
    <property type="entry name" value="Sensor histidine kinase RcsC"/>
    <property type="match status" value="1"/>
</dbReference>
<protein>
    <recommendedName>
        <fullName evidence="8">Virulence sensor protein BvgS</fullName>
        <ecNumber evidence="2">2.7.13.3</ecNumber>
    </recommendedName>
</protein>
<dbReference type="InterPro" id="IPR009050">
    <property type="entry name" value="Globin-like_sf"/>
</dbReference>
<dbReference type="PROSITE" id="PS50109">
    <property type="entry name" value="HIS_KIN"/>
    <property type="match status" value="1"/>
</dbReference>
<dbReference type="InterPro" id="IPR005467">
    <property type="entry name" value="His_kinase_dom"/>
</dbReference>
<dbReference type="AlphaFoldDB" id="A0A6F8VDQ1"/>
<evidence type="ECO:0000256" key="4">
    <source>
        <dbReference type="ARBA" id="ARBA00022679"/>
    </source>
</evidence>
<evidence type="ECO:0000256" key="3">
    <source>
        <dbReference type="ARBA" id="ARBA00022553"/>
    </source>
</evidence>
<evidence type="ECO:0000259" key="9">
    <source>
        <dbReference type="PROSITE" id="PS50109"/>
    </source>
</evidence>
<dbReference type="GO" id="GO:0000155">
    <property type="term" value="F:phosphorelay sensor kinase activity"/>
    <property type="evidence" value="ECO:0007669"/>
    <property type="project" value="InterPro"/>
</dbReference>
<dbReference type="GO" id="GO:0020037">
    <property type="term" value="F:heme binding"/>
    <property type="evidence" value="ECO:0007669"/>
    <property type="project" value="InterPro"/>
</dbReference>
<dbReference type="PANTHER" id="PTHR43047">
    <property type="entry name" value="TWO-COMPONENT HISTIDINE PROTEIN KINASE"/>
    <property type="match status" value="1"/>
</dbReference>
<dbReference type="PRINTS" id="PR00344">
    <property type="entry name" value="BCTRLSENSOR"/>
</dbReference>
<evidence type="ECO:0000256" key="8">
    <source>
        <dbReference type="ARBA" id="ARBA00070152"/>
    </source>
</evidence>
<feature type="domain" description="Histidine kinase" evidence="9">
    <location>
        <begin position="197"/>
        <end position="415"/>
    </location>
</feature>
<evidence type="ECO:0000256" key="2">
    <source>
        <dbReference type="ARBA" id="ARBA00012438"/>
    </source>
</evidence>
<sequence>MTQQNYGDVIPPVFDEAARNSRLAFLKFDARDVELLHDLEVLFRERLDEIATCFYEHMLSFEETRKVFRDDAMIQRLGEAQKAYLMEAVQGPYDASYFEQRWRIGYIHNAILVEPHWFIGAFQLYHRILYPIILERWHNDAKAVVEHILALDKIMNLDLQLGIQSYYVHYEGTMDKLRDLNLRIEAASTAKSQFLANMSHEFRTPLNAIIGFTEVLQDRIPGELNADQAEYLGDIHDAGQLLLRLINDVLDLSKVEAGRLELFYETFPIAQTVRETITILRGAAEGKGLVIHSEFPPDLGLITADQIRFKQILFNLLSNAVKFTDNGKISISAAIENGQLHLAVSDTGIGIKEEDMGRIFIEFSQVDASNSRRYQGTGLGLALSKRLAEAHGGRIWADSEFGAGSVFHFLLPLQPFEPRSTPEQAAT</sequence>
<dbReference type="GO" id="GO:0009927">
    <property type="term" value="F:histidine phosphotransfer kinase activity"/>
    <property type="evidence" value="ECO:0007669"/>
    <property type="project" value="TreeGrafter"/>
</dbReference>
<evidence type="ECO:0000313" key="11">
    <source>
        <dbReference type="Proteomes" id="UP000502260"/>
    </source>
</evidence>
<keyword evidence="5" id="KW-0418">Kinase</keyword>
<dbReference type="InterPro" id="IPR044398">
    <property type="entry name" value="Globin-sensor_dom"/>
</dbReference>
<comment type="catalytic activity">
    <reaction evidence="1">
        <text>ATP + protein L-histidine = ADP + protein N-phospho-L-histidine.</text>
        <dbReference type="EC" id="2.7.13.3"/>
    </reaction>
</comment>
<dbReference type="InterPro" id="IPR036890">
    <property type="entry name" value="HATPase_C_sf"/>
</dbReference>
<keyword evidence="11" id="KW-1185">Reference proteome</keyword>
<dbReference type="EMBL" id="AP022853">
    <property type="protein sequence ID" value="BCB27470.1"/>
    <property type="molecule type" value="Genomic_DNA"/>
</dbReference>
<dbReference type="SMART" id="SM00387">
    <property type="entry name" value="HATPase_c"/>
    <property type="match status" value="1"/>
</dbReference>
<dbReference type="Gene3D" id="3.30.565.10">
    <property type="entry name" value="Histidine kinase-like ATPase, C-terminal domain"/>
    <property type="match status" value="1"/>
</dbReference>
<dbReference type="InterPro" id="IPR012292">
    <property type="entry name" value="Globin/Proto"/>
</dbReference>
<dbReference type="CDD" id="cd00082">
    <property type="entry name" value="HisKA"/>
    <property type="match status" value="1"/>
</dbReference>